<sequence length="146" mass="16581">MDGKEVDQKKKKKKKHKRDNGVEFAEVEDITDAEAGKDREQSDEKMLENVDNSRKKKKRKKNHSGDVMAKNRTQKKSSKKVSFSDDVEVFPPPAGLVRGKRFSEEENEMLKKAVLSYLEACGLGEEGLDMVLNCRSHPETKTAGRK</sequence>
<feature type="region of interest" description="Disordered" evidence="1">
    <location>
        <begin position="1"/>
        <end position="101"/>
    </location>
</feature>
<evidence type="ECO:0000313" key="2">
    <source>
        <dbReference type="EMBL" id="KAK2643407.1"/>
    </source>
</evidence>
<dbReference type="PANTHER" id="PTHR47430">
    <property type="entry name" value="GB|AAC33480.1"/>
    <property type="match status" value="1"/>
</dbReference>
<organism evidence="2 3">
    <name type="scientific">Dipteronia dyeriana</name>
    <dbReference type="NCBI Taxonomy" id="168575"/>
    <lineage>
        <taxon>Eukaryota</taxon>
        <taxon>Viridiplantae</taxon>
        <taxon>Streptophyta</taxon>
        <taxon>Embryophyta</taxon>
        <taxon>Tracheophyta</taxon>
        <taxon>Spermatophyta</taxon>
        <taxon>Magnoliopsida</taxon>
        <taxon>eudicotyledons</taxon>
        <taxon>Gunneridae</taxon>
        <taxon>Pentapetalae</taxon>
        <taxon>rosids</taxon>
        <taxon>malvids</taxon>
        <taxon>Sapindales</taxon>
        <taxon>Sapindaceae</taxon>
        <taxon>Hippocastanoideae</taxon>
        <taxon>Acereae</taxon>
        <taxon>Dipteronia</taxon>
    </lineage>
</organism>
<dbReference type="Proteomes" id="UP001280121">
    <property type="component" value="Unassembled WGS sequence"/>
</dbReference>
<evidence type="ECO:0000313" key="3">
    <source>
        <dbReference type="Proteomes" id="UP001280121"/>
    </source>
</evidence>
<name>A0AAD9TWQ2_9ROSI</name>
<accession>A0AAD9TWQ2</accession>
<evidence type="ECO:0000256" key="1">
    <source>
        <dbReference type="SAM" id="MobiDB-lite"/>
    </source>
</evidence>
<protein>
    <submittedName>
        <fullName evidence="2">Uncharacterized protein</fullName>
    </submittedName>
</protein>
<proteinExistence type="predicted"/>
<dbReference type="PANTHER" id="PTHR47430:SF4">
    <property type="entry name" value="GB|AAC33480.1"/>
    <property type="match status" value="1"/>
</dbReference>
<comment type="caution">
    <text evidence="2">The sequence shown here is derived from an EMBL/GenBank/DDBJ whole genome shotgun (WGS) entry which is preliminary data.</text>
</comment>
<feature type="compositionally biased region" description="Basic residues" evidence="1">
    <location>
        <begin position="9"/>
        <end position="18"/>
    </location>
</feature>
<reference evidence="2" key="1">
    <citation type="journal article" date="2023" name="Plant J.">
        <title>Genome sequences and population genomics provide insights into the demographic history, inbreeding, and mutation load of two 'living fossil' tree species of Dipteronia.</title>
        <authorList>
            <person name="Feng Y."/>
            <person name="Comes H.P."/>
            <person name="Chen J."/>
            <person name="Zhu S."/>
            <person name="Lu R."/>
            <person name="Zhang X."/>
            <person name="Li P."/>
            <person name="Qiu J."/>
            <person name="Olsen K.M."/>
            <person name="Qiu Y."/>
        </authorList>
    </citation>
    <scope>NUCLEOTIDE SEQUENCE</scope>
    <source>
        <strain evidence="2">KIB01</strain>
    </source>
</reference>
<gene>
    <name evidence="2" type="ORF">Ddye_025170</name>
</gene>
<dbReference type="AlphaFoldDB" id="A0AAD9TWQ2"/>
<dbReference type="EMBL" id="JANJYI010000007">
    <property type="protein sequence ID" value="KAK2643407.1"/>
    <property type="molecule type" value="Genomic_DNA"/>
</dbReference>
<keyword evidence="3" id="KW-1185">Reference proteome</keyword>
<feature type="compositionally biased region" description="Basic and acidic residues" evidence="1">
    <location>
        <begin position="34"/>
        <end position="53"/>
    </location>
</feature>